<keyword evidence="3" id="KW-1185">Reference proteome</keyword>
<feature type="transmembrane region" description="Helical" evidence="1">
    <location>
        <begin position="57"/>
        <end position="73"/>
    </location>
</feature>
<dbReference type="OrthoDB" id="2659612at2"/>
<accession>A0A4P8XHL7</accession>
<feature type="transmembrane region" description="Helical" evidence="1">
    <location>
        <begin position="79"/>
        <end position="98"/>
    </location>
</feature>
<proteinExistence type="predicted"/>
<keyword evidence="1" id="KW-0472">Membrane</keyword>
<evidence type="ECO:0000313" key="3">
    <source>
        <dbReference type="Proteomes" id="UP000300879"/>
    </source>
</evidence>
<evidence type="ECO:0000256" key="1">
    <source>
        <dbReference type="SAM" id="Phobius"/>
    </source>
</evidence>
<sequence>MRMAAAVLLAVWLLLMGYQFFTMEPIGFQGEVVHYIGGCLLFFQLLAWPFVFKVPKVTCGFMLFLALLSWGVARVMSPAYYAFVAVNAVFALLSYGGHRELARAASGKNI</sequence>
<evidence type="ECO:0000313" key="2">
    <source>
        <dbReference type="EMBL" id="QCT01818.1"/>
    </source>
</evidence>
<dbReference type="KEGG" id="palo:E6C60_1100"/>
<keyword evidence="1" id="KW-0812">Transmembrane</keyword>
<dbReference type="EMBL" id="CP040396">
    <property type="protein sequence ID" value="QCT01818.1"/>
    <property type="molecule type" value="Genomic_DNA"/>
</dbReference>
<reference evidence="2 3" key="1">
    <citation type="submission" date="2019-05" db="EMBL/GenBank/DDBJ databases">
        <authorList>
            <person name="Chen C."/>
        </authorList>
    </citation>
    <scope>NUCLEOTIDE SEQUENCE [LARGE SCALE GENOMIC DNA]</scope>
    <source>
        <strain evidence="2 3">HB172198</strain>
    </source>
</reference>
<feature type="transmembrane region" description="Helical" evidence="1">
    <location>
        <begin position="32"/>
        <end position="50"/>
    </location>
</feature>
<dbReference type="AlphaFoldDB" id="A0A4P8XHL7"/>
<dbReference type="Proteomes" id="UP000300879">
    <property type="component" value="Chromosome"/>
</dbReference>
<keyword evidence="1" id="KW-1133">Transmembrane helix</keyword>
<dbReference type="RefSeq" id="WP_138224880.1">
    <property type="nucleotide sequence ID" value="NZ_CP040396.1"/>
</dbReference>
<organism evidence="2 3">
    <name type="scientific">Paenibacillus algicola</name>
    <dbReference type="NCBI Taxonomy" id="2565926"/>
    <lineage>
        <taxon>Bacteria</taxon>
        <taxon>Bacillati</taxon>
        <taxon>Bacillota</taxon>
        <taxon>Bacilli</taxon>
        <taxon>Bacillales</taxon>
        <taxon>Paenibacillaceae</taxon>
        <taxon>Paenibacillus</taxon>
    </lineage>
</organism>
<name>A0A4P8XHL7_9BACL</name>
<gene>
    <name evidence="2" type="ORF">E6C60_1100</name>
</gene>
<protein>
    <submittedName>
        <fullName evidence="2">Uncharacterized protein</fullName>
    </submittedName>
</protein>